<dbReference type="OrthoDB" id="2898618at2759"/>
<evidence type="ECO:0000256" key="3">
    <source>
        <dbReference type="ARBA" id="ARBA00023002"/>
    </source>
</evidence>
<evidence type="ECO:0000313" key="4">
    <source>
        <dbReference type="EMBL" id="KAF2189033.1"/>
    </source>
</evidence>
<keyword evidence="5" id="KW-1185">Reference proteome</keyword>
<evidence type="ECO:0000256" key="1">
    <source>
        <dbReference type="ARBA" id="ARBA00006484"/>
    </source>
</evidence>
<accession>A0A6A6ECW1</accession>
<protein>
    <submittedName>
        <fullName evidence="4">NAD(P)-binding protein</fullName>
    </submittedName>
</protein>
<dbReference type="PANTHER" id="PTHR43618:SF18">
    <property type="entry name" value="SHORT CHAIN DEHYDROGENASE_REDUCTASE FAMILY (AFU_ORTHOLOGUE AFUA_5G12480)"/>
    <property type="match status" value="1"/>
</dbReference>
<keyword evidence="3" id="KW-0560">Oxidoreductase</keyword>
<dbReference type="EMBL" id="ML994622">
    <property type="protein sequence ID" value="KAF2189033.1"/>
    <property type="molecule type" value="Genomic_DNA"/>
</dbReference>
<evidence type="ECO:0000256" key="2">
    <source>
        <dbReference type="ARBA" id="ARBA00022857"/>
    </source>
</evidence>
<comment type="similarity">
    <text evidence="1">Belongs to the short-chain dehydrogenases/reductases (SDR) family.</text>
</comment>
<dbReference type="InterPro" id="IPR036291">
    <property type="entry name" value="NAD(P)-bd_dom_sf"/>
</dbReference>
<name>A0A6A6ECW1_9PEZI</name>
<dbReference type="GO" id="GO:0016491">
    <property type="term" value="F:oxidoreductase activity"/>
    <property type="evidence" value="ECO:0007669"/>
    <property type="project" value="UniProtKB-KW"/>
</dbReference>
<dbReference type="Pfam" id="PF00106">
    <property type="entry name" value="adh_short"/>
    <property type="match status" value="1"/>
</dbReference>
<dbReference type="AlphaFoldDB" id="A0A6A6ECW1"/>
<dbReference type="InterPro" id="IPR002347">
    <property type="entry name" value="SDR_fam"/>
</dbReference>
<proteinExistence type="inferred from homology"/>
<dbReference type="PANTHER" id="PTHR43618">
    <property type="entry name" value="7-ALPHA-HYDROXYSTEROID DEHYDROGENASE"/>
    <property type="match status" value="1"/>
</dbReference>
<dbReference type="PRINTS" id="PR00081">
    <property type="entry name" value="GDHRDH"/>
</dbReference>
<dbReference type="CDD" id="cd05233">
    <property type="entry name" value="SDR_c"/>
    <property type="match status" value="1"/>
</dbReference>
<evidence type="ECO:0000313" key="5">
    <source>
        <dbReference type="Proteomes" id="UP000800200"/>
    </source>
</evidence>
<dbReference type="InterPro" id="IPR052178">
    <property type="entry name" value="Sec_Metab_Biosynth_SDR"/>
</dbReference>
<dbReference type="Proteomes" id="UP000800200">
    <property type="component" value="Unassembled WGS sequence"/>
</dbReference>
<gene>
    <name evidence="4" type="ORF">K469DRAFT_737297</name>
</gene>
<dbReference type="Gene3D" id="3.40.50.720">
    <property type="entry name" value="NAD(P)-binding Rossmann-like Domain"/>
    <property type="match status" value="1"/>
</dbReference>
<keyword evidence="2" id="KW-0521">NADP</keyword>
<dbReference type="SUPFAM" id="SSF51735">
    <property type="entry name" value="NAD(P)-binding Rossmann-fold domains"/>
    <property type="match status" value="1"/>
</dbReference>
<organism evidence="4 5">
    <name type="scientific">Zopfia rhizophila CBS 207.26</name>
    <dbReference type="NCBI Taxonomy" id="1314779"/>
    <lineage>
        <taxon>Eukaryota</taxon>
        <taxon>Fungi</taxon>
        <taxon>Dikarya</taxon>
        <taxon>Ascomycota</taxon>
        <taxon>Pezizomycotina</taxon>
        <taxon>Dothideomycetes</taxon>
        <taxon>Dothideomycetes incertae sedis</taxon>
        <taxon>Zopfiaceae</taxon>
        <taxon>Zopfia</taxon>
    </lineage>
</organism>
<reference evidence="4" key="1">
    <citation type="journal article" date="2020" name="Stud. Mycol.">
        <title>101 Dothideomycetes genomes: a test case for predicting lifestyles and emergence of pathogens.</title>
        <authorList>
            <person name="Haridas S."/>
            <person name="Albert R."/>
            <person name="Binder M."/>
            <person name="Bloem J."/>
            <person name="Labutti K."/>
            <person name="Salamov A."/>
            <person name="Andreopoulos B."/>
            <person name="Baker S."/>
            <person name="Barry K."/>
            <person name="Bills G."/>
            <person name="Bluhm B."/>
            <person name="Cannon C."/>
            <person name="Castanera R."/>
            <person name="Culley D."/>
            <person name="Daum C."/>
            <person name="Ezra D."/>
            <person name="Gonzalez J."/>
            <person name="Henrissat B."/>
            <person name="Kuo A."/>
            <person name="Liang C."/>
            <person name="Lipzen A."/>
            <person name="Lutzoni F."/>
            <person name="Magnuson J."/>
            <person name="Mondo S."/>
            <person name="Nolan M."/>
            <person name="Ohm R."/>
            <person name="Pangilinan J."/>
            <person name="Park H.-J."/>
            <person name="Ramirez L."/>
            <person name="Alfaro M."/>
            <person name="Sun H."/>
            <person name="Tritt A."/>
            <person name="Yoshinaga Y."/>
            <person name="Zwiers L.-H."/>
            <person name="Turgeon B."/>
            <person name="Goodwin S."/>
            <person name="Spatafora J."/>
            <person name="Crous P."/>
            <person name="Grigoriev I."/>
        </authorList>
    </citation>
    <scope>NUCLEOTIDE SEQUENCE</scope>
    <source>
        <strain evidence="4">CBS 207.26</strain>
    </source>
</reference>
<sequence length="281" mass="30593">MSNLKVHNLFSVKGRVLVITGGESGIGAMFTKALGANEAAKVYMVGHHFDKLQEVANTAQNKLIVPIQGDITWKDPPAAIASQIEKETGFINCIIANSGATDHDLYGVPQKPQPTFSELHKYLWGTPISDFNHAFMANTTACFYTLLTFLPLLDAGNKSEMGRRLGVKSQFIATSSIGAFSRRPGMEFAYTTSTVGVIHLVKQFCPGFHQSDIGHGLMGRKDLMRESPVSPEMIPLTRAGTEEDAGGDLLFLCCHGNILISDGVRMLIVPATYYDPSRGRE</sequence>